<dbReference type="Gene3D" id="3.40.50.300">
    <property type="entry name" value="P-loop containing nucleotide triphosphate hydrolases"/>
    <property type="match status" value="1"/>
</dbReference>
<feature type="domain" description="Phosphoribulokinase/uridine kinase" evidence="2">
    <location>
        <begin position="106"/>
        <end position="261"/>
    </location>
</feature>
<dbReference type="InterPro" id="IPR027417">
    <property type="entry name" value="P-loop_NTPase"/>
</dbReference>
<proteinExistence type="predicted"/>
<dbReference type="SUPFAM" id="SSF52540">
    <property type="entry name" value="P-loop containing nucleoside triphosphate hydrolases"/>
    <property type="match status" value="1"/>
</dbReference>
<evidence type="ECO:0000259" key="2">
    <source>
        <dbReference type="Pfam" id="PF00485"/>
    </source>
</evidence>
<evidence type="ECO:0000313" key="4">
    <source>
        <dbReference type="Proteomes" id="UP001189429"/>
    </source>
</evidence>
<name>A0ABN9XJ56_9DINO</name>
<organism evidence="3 4">
    <name type="scientific">Prorocentrum cordatum</name>
    <dbReference type="NCBI Taxonomy" id="2364126"/>
    <lineage>
        <taxon>Eukaryota</taxon>
        <taxon>Sar</taxon>
        <taxon>Alveolata</taxon>
        <taxon>Dinophyceae</taxon>
        <taxon>Prorocentrales</taxon>
        <taxon>Prorocentraceae</taxon>
        <taxon>Prorocentrum</taxon>
    </lineage>
</organism>
<dbReference type="PANTHER" id="PTHR10285">
    <property type="entry name" value="URIDINE KINASE"/>
    <property type="match status" value="1"/>
</dbReference>
<dbReference type="EMBL" id="CAUYUJ010020449">
    <property type="protein sequence ID" value="CAK0898268.1"/>
    <property type="molecule type" value="Genomic_DNA"/>
</dbReference>
<feature type="non-terminal residue" evidence="3">
    <location>
        <position position="361"/>
    </location>
</feature>
<gene>
    <name evidence="3" type="ORF">PCOR1329_LOCUS76179</name>
</gene>
<reference evidence="3" key="1">
    <citation type="submission" date="2023-10" db="EMBL/GenBank/DDBJ databases">
        <authorList>
            <person name="Chen Y."/>
            <person name="Shah S."/>
            <person name="Dougan E. K."/>
            <person name="Thang M."/>
            <person name="Chan C."/>
        </authorList>
    </citation>
    <scope>NUCLEOTIDE SEQUENCE [LARGE SCALE GENOMIC DNA]</scope>
</reference>
<sequence>MPRPRGERTPEYQAAGAGTTNSLIANLLSKASELTTEGGAGGGEARAEAPPRTTRAAPRMRGTALQVTAASLEAARAGEGAASCSSAAAGAPEDALGVAEGRSVLLIGVAGPSGAGKSALAGRLVQELGSPVGAVCLDWFISPEMDQGARLGSAGAQDWERPSVIDFASLRAQLSQLKAKLERASRAPTKQRFGVGKSTYDVVLKGRAGAPLAGGPVCVLAEGFLLFFDPQLCDLLDAHIWVEADMETCMARRRRRNKKRRANGDFDTWYRDEVWANFQRFREAQLANAPGALRLDSAAPLPDLVQQARVHLQDALPGGLGCLPVKVEEGAEEGLGQPSWQRDFMTRTAPRIAAMAKRMAR</sequence>
<dbReference type="Pfam" id="PF00485">
    <property type="entry name" value="PRK"/>
    <property type="match status" value="1"/>
</dbReference>
<accession>A0ABN9XJ56</accession>
<keyword evidence="4" id="KW-1185">Reference proteome</keyword>
<dbReference type="InterPro" id="IPR006083">
    <property type="entry name" value="PRK/URK"/>
</dbReference>
<protein>
    <recommendedName>
        <fullName evidence="2">Phosphoribulokinase/uridine kinase domain-containing protein</fullName>
    </recommendedName>
</protein>
<feature type="region of interest" description="Disordered" evidence="1">
    <location>
        <begin position="34"/>
        <end position="61"/>
    </location>
</feature>
<evidence type="ECO:0000256" key="1">
    <source>
        <dbReference type="SAM" id="MobiDB-lite"/>
    </source>
</evidence>
<evidence type="ECO:0000313" key="3">
    <source>
        <dbReference type="EMBL" id="CAK0898268.1"/>
    </source>
</evidence>
<dbReference type="Proteomes" id="UP001189429">
    <property type="component" value="Unassembled WGS sequence"/>
</dbReference>
<comment type="caution">
    <text evidence="3">The sequence shown here is derived from an EMBL/GenBank/DDBJ whole genome shotgun (WGS) entry which is preliminary data.</text>
</comment>
<feature type="compositionally biased region" description="Low complexity" evidence="1">
    <location>
        <begin position="48"/>
        <end position="61"/>
    </location>
</feature>